<keyword evidence="5" id="KW-1185">Reference proteome</keyword>
<feature type="region of interest" description="Disordered" evidence="1">
    <location>
        <begin position="1"/>
        <end position="40"/>
    </location>
</feature>
<dbReference type="InterPro" id="IPR012347">
    <property type="entry name" value="Ferritin-like"/>
</dbReference>
<keyword evidence="2" id="KW-0472">Membrane</keyword>
<dbReference type="PANTHER" id="PTHR36933">
    <property type="entry name" value="SLL0788 PROTEIN"/>
    <property type="match status" value="1"/>
</dbReference>
<dbReference type="InterPro" id="IPR005183">
    <property type="entry name" value="DUF305_CopM-like"/>
</dbReference>
<sequence>MQRRGRHARVNLPADTLPENDDEGVSDDDDEGLADDSSSGQRSGLVTALAMFAAVCLAAAVGLGVALVARAGPSSSSASAVAAPTDESVEAGFARDMQAHHRQAVTMSLSVLNSTDDPEVRQLATDILLTQQQQAGQMHGWLELWGLPQTGSQPVMAWMARAGDGGGGGHDMAGMHGMNAMDGMGSTSGSGAGWSVGVSGVDSMPGMATADQLARLQAARGTDAERLYLQLMIPHHEAGVEMAQAALGLLPARDTAERTLAQSIVASQTSELTVLHALLDARGGPPTS</sequence>
<dbReference type="Proteomes" id="UP000245469">
    <property type="component" value="Unassembled WGS sequence"/>
</dbReference>
<keyword evidence="2" id="KW-1133">Transmembrane helix</keyword>
<dbReference type="EMBL" id="QGDQ01000060">
    <property type="protein sequence ID" value="PWJ45153.1"/>
    <property type="molecule type" value="Genomic_DNA"/>
</dbReference>
<proteinExistence type="predicted"/>
<accession>A0A315ZIW6</accession>
<evidence type="ECO:0000256" key="2">
    <source>
        <dbReference type="SAM" id="Phobius"/>
    </source>
</evidence>
<dbReference type="RefSeq" id="WP_211319863.1">
    <property type="nucleotide sequence ID" value="NZ_QGDQ01000060.1"/>
</dbReference>
<evidence type="ECO:0000313" key="4">
    <source>
        <dbReference type="EMBL" id="PWJ45153.1"/>
    </source>
</evidence>
<name>A0A315ZIW6_9ACTN</name>
<feature type="compositionally biased region" description="Acidic residues" evidence="1">
    <location>
        <begin position="18"/>
        <end position="34"/>
    </location>
</feature>
<gene>
    <name evidence="4" type="ORF">BXY45_1603</name>
</gene>
<feature type="domain" description="DUF305" evidence="3">
    <location>
        <begin position="90"/>
        <end position="279"/>
    </location>
</feature>
<dbReference type="Pfam" id="PF03713">
    <property type="entry name" value="DUF305"/>
    <property type="match status" value="1"/>
</dbReference>
<reference evidence="4 5" key="1">
    <citation type="submission" date="2018-03" db="EMBL/GenBank/DDBJ databases">
        <title>Genomic Encyclopedia of Archaeal and Bacterial Type Strains, Phase II (KMG-II): from individual species to whole genera.</title>
        <authorList>
            <person name="Goeker M."/>
        </authorList>
    </citation>
    <scope>NUCLEOTIDE SEQUENCE [LARGE SCALE GENOMIC DNA]</scope>
    <source>
        <strain evidence="4 5">DSM 44889</strain>
    </source>
</reference>
<dbReference type="AlphaFoldDB" id="A0A315ZIW6"/>
<dbReference type="PANTHER" id="PTHR36933:SF1">
    <property type="entry name" value="SLL0788 PROTEIN"/>
    <property type="match status" value="1"/>
</dbReference>
<comment type="caution">
    <text evidence="4">The sequence shown here is derived from an EMBL/GenBank/DDBJ whole genome shotgun (WGS) entry which is preliminary data.</text>
</comment>
<evidence type="ECO:0000256" key="1">
    <source>
        <dbReference type="SAM" id="MobiDB-lite"/>
    </source>
</evidence>
<evidence type="ECO:0000313" key="5">
    <source>
        <dbReference type="Proteomes" id="UP000245469"/>
    </source>
</evidence>
<dbReference type="Gene3D" id="1.20.1260.10">
    <property type="match status" value="1"/>
</dbReference>
<evidence type="ECO:0000259" key="3">
    <source>
        <dbReference type="Pfam" id="PF03713"/>
    </source>
</evidence>
<keyword evidence="2" id="KW-0812">Transmembrane</keyword>
<organism evidence="4 5">
    <name type="scientific">Quadrisphaera granulorum</name>
    <dbReference type="NCBI Taxonomy" id="317664"/>
    <lineage>
        <taxon>Bacteria</taxon>
        <taxon>Bacillati</taxon>
        <taxon>Actinomycetota</taxon>
        <taxon>Actinomycetes</taxon>
        <taxon>Kineosporiales</taxon>
        <taxon>Kineosporiaceae</taxon>
        <taxon>Quadrisphaera</taxon>
    </lineage>
</organism>
<protein>
    <submittedName>
        <fullName evidence="4">Uncharacterized protein (DUF305 family)</fullName>
    </submittedName>
</protein>
<feature type="transmembrane region" description="Helical" evidence="2">
    <location>
        <begin position="45"/>
        <end position="69"/>
    </location>
</feature>